<dbReference type="PANTHER" id="PTHR11533">
    <property type="entry name" value="PROTEASE M1 ZINC METALLOPROTEASE"/>
    <property type="match status" value="1"/>
</dbReference>
<name>A0A0D8ZTG8_9CYAN</name>
<reference evidence="20 21" key="1">
    <citation type="submission" date="2015-02" db="EMBL/GenBank/DDBJ databases">
        <title>Draft genome of a novel marine cyanobacterium (Chroococcales) isolated from South Atlantic Ocean.</title>
        <authorList>
            <person name="Rigonato J."/>
            <person name="Alvarenga D.O."/>
            <person name="Branco L.H."/>
            <person name="Varani A.M."/>
            <person name="Brandini F.P."/>
            <person name="Fiore M.F."/>
        </authorList>
    </citation>
    <scope>NUCLEOTIDE SEQUENCE [LARGE SCALE GENOMIC DNA]</scope>
    <source>
        <strain evidence="20 21">CENA595</strain>
    </source>
</reference>
<dbReference type="GO" id="GO:0006508">
    <property type="term" value="P:proteolysis"/>
    <property type="evidence" value="ECO:0007669"/>
    <property type="project" value="UniProtKB-KW"/>
</dbReference>
<dbReference type="Pfam" id="PF13646">
    <property type="entry name" value="HEAT_2"/>
    <property type="match status" value="1"/>
</dbReference>
<dbReference type="EC" id="3.4.11.2" evidence="4"/>
<dbReference type="InterPro" id="IPR016024">
    <property type="entry name" value="ARM-type_fold"/>
</dbReference>
<dbReference type="Gene3D" id="1.25.10.10">
    <property type="entry name" value="Leucine-rich Repeat Variant"/>
    <property type="match status" value="2"/>
</dbReference>
<dbReference type="OrthoDB" id="100605at2"/>
<dbReference type="InterPro" id="IPR042097">
    <property type="entry name" value="Aminopeptidase_N-like_N_sf"/>
</dbReference>
<dbReference type="PANTHER" id="PTHR11533:SF174">
    <property type="entry name" value="PUROMYCIN-SENSITIVE AMINOPEPTIDASE-RELATED"/>
    <property type="match status" value="1"/>
</dbReference>
<dbReference type="InterPro" id="IPR004155">
    <property type="entry name" value="PBS_lyase_HEAT"/>
</dbReference>
<feature type="region of interest" description="Disordered" evidence="17">
    <location>
        <begin position="1"/>
        <end position="23"/>
    </location>
</feature>
<evidence type="ECO:0000256" key="10">
    <source>
        <dbReference type="ARBA" id="ARBA00022738"/>
    </source>
</evidence>
<evidence type="ECO:0000313" key="21">
    <source>
        <dbReference type="Proteomes" id="UP000032452"/>
    </source>
</evidence>
<dbReference type="GO" id="GO:0008270">
    <property type="term" value="F:zinc ion binding"/>
    <property type="evidence" value="ECO:0007669"/>
    <property type="project" value="InterPro"/>
</dbReference>
<dbReference type="GO" id="GO:0043171">
    <property type="term" value="P:peptide catabolic process"/>
    <property type="evidence" value="ECO:0007669"/>
    <property type="project" value="TreeGrafter"/>
</dbReference>
<dbReference type="AlphaFoldDB" id="A0A0D8ZTG8"/>
<dbReference type="Gene3D" id="2.60.40.1730">
    <property type="entry name" value="tricorn interacting facor f3 domain"/>
    <property type="match status" value="1"/>
</dbReference>
<accession>A0A0D8ZTG8</accession>
<keyword evidence="12" id="KW-0862">Zinc</keyword>
<keyword evidence="6 20" id="KW-0031">Aminopeptidase</keyword>
<evidence type="ECO:0000313" key="20">
    <source>
        <dbReference type="EMBL" id="KJH71749.1"/>
    </source>
</evidence>
<keyword evidence="7" id="KW-0042">Antenna complex</keyword>
<feature type="coiled-coil region" evidence="16">
    <location>
        <begin position="824"/>
        <end position="855"/>
    </location>
</feature>
<dbReference type="SUPFAM" id="SSF63737">
    <property type="entry name" value="Leukotriene A4 hydrolase N-terminal domain"/>
    <property type="match status" value="1"/>
</dbReference>
<organism evidence="20 21">
    <name type="scientific">Aliterella atlantica CENA595</name>
    <dbReference type="NCBI Taxonomy" id="1618023"/>
    <lineage>
        <taxon>Bacteria</taxon>
        <taxon>Bacillati</taxon>
        <taxon>Cyanobacteriota</taxon>
        <taxon>Cyanophyceae</taxon>
        <taxon>Chroococcidiopsidales</taxon>
        <taxon>Aliterellaceae</taxon>
        <taxon>Aliterella</taxon>
    </lineage>
</organism>
<evidence type="ECO:0000256" key="6">
    <source>
        <dbReference type="ARBA" id="ARBA00022438"/>
    </source>
</evidence>
<evidence type="ECO:0000256" key="11">
    <source>
        <dbReference type="ARBA" id="ARBA00022801"/>
    </source>
</evidence>
<dbReference type="SUPFAM" id="SSF48371">
    <property type="entry name" value="ARM repeat"/>
    <property type="match status" value="1"/>
</dbReference>
<protein>
    <recommendedName>
        <fullName evidence="5">Aminopeptidase N</fullName>
        <ecNumber evidence="4">3.4.11.2</ecNumber>
    </recommendedName>
    <alternativeName>
        <fullName evidence="14">Alanine aminopeptidase</fullName>
    </alternativeName>
    <alternativeName>
        <fullName evidence="15">Lysyl aminopeptidase</fullName>
    </alternativeName>
</protein>
<keyword evidence="9" id="KW-0479">Metal-binding</keyword>
<evidence type="ECO:0000256" key="14">
    <source>
        <dbReference type="ARBA" id="ARBA00029811"/>
    </source>
</evidence>
<keyword evidence="11" id="KW-0378">Hydrolase</keyword>
<comment type="similarity">
    <text evidence="3">Belongs to the peptidase M1 family.</text>
</comment>
<evidence type="ECO:0000259" key="19">
    <source>
        <dbReference type="Pfam" id="PF17900"/>
    </source>
</evidence>
<dbReference type="GO" id="GO:0070006">
    <property type="term" value="F:metalloaminopeptidase activity"/>
    <property type="evidence" value="ECO:0007669"/>
    <property type="project" value="TreeGrafter"/>
</dbReference>
<evidence type="ECO:0000256" key="2">
    <source>
        <dbReference type="ARBA" id="ARBA00001947"/>
    </source>
</evidence>
<keyword evidence="13" id="KW-0482">Metalloprotease</keyword>
<dbReference type="InterPro" id="IPR011989">
    <property type="entry name" value="ARM-like"/>
</dbReference>
<dbReference type="InterPro" id="IPR001930">
    <property type="entry name" value="Peptidase_M1"/>
</dbReference>
<dbReference type="GO" id="GO:0016285">
    <property type="term" value="F:alanyl aminopeptidase activity"/>
    <property type="evidence" value="ECO:0007669"/>
    <property type="project" value="UniProtKB-EC"/>
</dbReference>
<evidence type="ECO:0000259" key="18">
    <source>
        <dbReference type="Pfam" id="PF01433"/>
    </source>
</evidence>
<keyword evidence="8" id="KW-0645">Protease</keyword>
<evidence type="ECO:0000256" key="4">
    <source>
        <dbReference type="ARBA" id="ARBA00012564"/>
    </source>
</evidence>
<evidence type="ECO:0000256" key="7">
    <source>
        <dbReference type="ARBA" id="ARBA00022549"/>
    </source>
</evidence>
<dbReference type="SUPFAM" id="SSF55486">
    <property type="entry name" value="Metalloproteases ('zincins'), catalytic domain"/>
    <property type="match status" value="1"/>
</dbReference>
<gene>
    <name evidence="20" type="ORF">UH38_10140</name>
</gene>
<dbReference type="Pfam" id="PF17900">
    <property type="entry name" value="Peptidase_M1_N"/>
    <property type="match status" value="1"/>
</dbReference>
<dbReference type="GO" id="GO:0005737">
    <property type="term" value="C:cytoplasm"/>
    <property type="evidence" value="ECO:0007669"/>
    <property type="project" value="TreeGrafter"/>
</dbReference>
<dbReference type="GO" id="GO:0030089">
    <property type="term" value="C:phycobilisome"/>
    <property type="evidence" value="ECO:0007669"/>
    <property type="project" value="UniProtKB-KW"/>
</dbReference>
<dbReference type="InterPro" id="IPR027268">
    <property type="entry name" value="Peptidase_M4/M1_CTD_sf"/>
</dbReference>
<keyword evidence="21" id="KW-1185">Reference proteome</keyword>
<feature type="domain" description="Aminopeptidase N-like N-terminal" evidence="19">
    <location>
        <begin position="26"/>
        <end position="207"/>
    </location>
</feature>
<dbReference type="GO" id="GO:0042277">
    <property type="term" value="F:peptide binding"/>
    <property type="evidence" value="ECO:0007669"/>
    <property type="project" value="TreeGrafter"/>
</dbReference>
<dbReference type="FunFam" id="1.10.390.10:FF:000013">
    <property type="entry name" value="Aminopeptidase N"/>
    <property type="match status" value="1"/>
</dbReference>
<evidence type="ECO:0000256" key="15">
    <source>
        <dbReference type="ARBA" id="ARBA00031533"/>
    </source>
</evidence>
<evidence type="ECO:0000256" key="5">
    <source>
        <dbReference type="ARBA" id="ARBA00015611"/>
    </source>
</evidence>
<dbReference type="GO" id="GO:0005615">
    <property type="term" value="C:extracellular space"/>
    <property type="evidence" value="ECO:0007669"/>
    <property type="project" value="TreeGrafter"/>
</dbReference>
<evidence type="ECO:0000256" key="17">
    <source>
        <dbReference type="SAM" id="MobiDB-lite"/>
    </source>
</evidence>
<comment type="catalytic activity">
    <reaction evidence="1">
        <text>Release of an N-terminal amino acid, Xaa-|-Yaa- from a peptide, amide or arylamide. Xaa is preferably Ala, but may be most amino acids including Pro (slow action). When a terminal hydrophobic residue is followed by a prolyl residue, the two may be released as an intact Xaa-Pro dipeptide.</text>
        <dbReference type="EC" id="3.4.11.2"/>
    </reaction>
</comment>
<dbReference type="STRING" id="1618023.UH38_10140"/>
<keyword evidence="10" id="KW-0605">Phycobilisome</keyword>
<comment type="caution">
    <text evidence="20">The sequence shown here is derived from an EMBL/GenBank/DDBJ whole genome shotgun (WGS) entry which is preliminary data.</text>
</comment>
<dbReference type="InterPro" id="IPR014782">
    <property type="entry name" value="Peptidase_M1_dom"/>
</dbReference>
<comment type="cofactor">
    <cofactor evidence="2">
        <name>Zn(2+)</name>
        <dbReference type="ChEBI" id="CHEBI:29105"/>
    </cofactor>
</comment>
<dbReference type="EMBL" id="JYON01000009">
    <property type="protein sequence ID" value="KJH71749.1"/>
    <property type="molecule type" value="Genomic_DNA"/>
</dbReference>
<dbReference type="PRINTS" id="PR00756">
    <property type="entry name" value="ALADIPTASE"/>
</dbReference>
<evidence type="ECO:0000256" key="13">
    <source>
        <dbReference type="ARBA" id="ARBA00023049"/>
    </source>
</evidence>
<proteinExistence type="inferred from homology"/>
<dbReference type="CDD" id="cd09603">
    <property type="entry name" value="M1_APN_like"/>
    <property type="match status" value="1"/>
</dbReference>
<evidence type="ECO:0000256" key="12">
    <source>
        <dbReference type="ARBA" id="ARBA00022833"/>
    </source>
</evidence>
<dbReference type="RefSeq" id="WP_045054550.1">
    <property type="nucleotide sequence ID" value="NZ_CAWMDP010000042.1"/>
</dbReference>
<evidence type="ECO:0000256" key="1">
    <source>
        <dbReference type="ARBA" id="ARBA00000098"/>
    </source>
</evidence>
<evidence type="ECO:0000256" key="8">
    <source>
        <dbReference type="ARBA" id="ARBA00022670"/>
    </source>
</evidence>
<dbReference type="Proteomes" id="UP000032452">
    <property type="component" value="Unassembled WGS sequence"/>
</dbReference>
<feature type="domain" description="Peptidase M1 membrane alanine aminopeptidase" evidence="18">
    <location>
        <begin position="242"/>
        <end position="452"/>
    </location>
</feature>
<dbReference type="Gene3D" id="1.10.390.10">
    <property type="entry name" value="Neutral Protease Domain 2"/>
    <property type="match status" value="1"/>
</dbReference>
<evidence type="ECO:0000256" key="3">
    <source>
        <dbReference type="ARBA" id="ARBA00010136"/>
    </source>
</evidence>
<dbReference type="InterPro" id="IPR050344">
    <property type="entry name" value="Peptidase_M1_aminopeptidases"/>
</dbReference>
<dbReference type="SMART" id="SM00567">
    <property type="entry name" value="EZ_HEAT"/>
    <property type="match status" value="6"/>
</dbReference>
<evidence type="ECO:0000256" key="9">
    <source>
        <dbReference type="ARBA" id="ARBA00022723"/>
    </source>
</evidence>
<evidence type="ECO:0000256" key="16">
    <source>
        <dbReference type="SAM" id="Coils"/>
    </source>
</evidence>
<dbReference type="PATRIC" id="fig|1618023.3.peg.3788"/>
<sequence>MPHSYFDTENNGHKSFELPGAKPHYNPDRPGQVEHIYLDLNLDIPNQSYSGTCTISLKPICTGINSLSLDAVNLNIESVQVDGINQAFDYDKSKLDIRLEPATEIGKVIQIAIAYSVEKPQRGLYFIAPDKHYQSKPTQVWTQGEDEDSRFWFPCFDYPGQLATSEIKVKVPNPFIAISNGRLIDTQADGDYKTYHWLQEQVHPTYLMTLAVGDFAEIQDEWQGKPVTYYVEKGREEDARRSMGKTPRMIEFFSDKYGYRYAFPKYAQVCVDDFIFGGMENTSTTLLTDRCLLDERAALDNRNTESLVAHELAHQWFGDLVVIKHWSHAWIKEGMASYSEVMWTQQEYGNEEAAYYRLLEARNYLAEDSSRYRRPIVTHVYREAIELYDRHLYEKGSCVYHMIRAELGDELFWNAIHTFVQDNAHKTVETVDLLRAIEKATGRNLLFLFDQYVHRGGHPDFQVAYSWDADSKLAKVTVTQTQAKPGSTTDLFDLKIPIAFGYAQEGGESQFKTFAVRLYEREQSFYFPLEEKPQFVSFDAGNNYLKTVTLEYALPELQAQLQYDPDPISRIYAAAALAKKGGLEAIKALATALKSDRFWGVRVEVAKSLAEIKLDQAFESLVVGLEDDNALVRRSVVEALAQIKNKDSYKAIKTLLKKGDASYYVEASAARALGAIASTISKEEKAVKLLNLVLEQRAGWNEVVRSGAIAGLSQLKTSQAALDLILEYTEAGVPQALRLAAIRALGAISSGQTPVNLERILERLEQLANETFFLTQVSVVVALGQMETIKAMGILSALASQTPDGRVRRMAEEAVQQVQAKAGSQQATKQLREELDLLKAANQELKSRLETLEAKSSTKG</sequence>
<keyword evidence="16" id="KW-0175">Coiled coil</keyword>
<dbReference type="InterPro" id="IPR045357">
    <property type="entry name" value="Aminopeptidase_N-like_N"/>
</dbReference>
<dbReference type="Pfam" id="PF01433">
    <property type="entry name" value="Peptidase_M1"/>
    <property type="match status" value="1"/>
</dbReference>